<name>A0A6J6H6V1_9ZZZZ</name>
<reference evidence="1" key="1">
    <citation type="submission" date="2020-05" db="EMBL/GenBank/DDBJ databases">
        <authorList>
            <person name="Chiriac C."/>
            <person name="Salcher M."/>
            <person name="Ghai R."/>
            <person name="Kavagutti S V."/>
        </authorList>
    </citation>
    <scope>NUCLEOTIDE SEQUENCE</scope>
</reference>
<organism evidence="1">
    <name type="scientific">freshwater metagenome</name>
    <dbReference type="NCBI Taxonomy" id="449393"/>
    <lineage>
        <taxon>unclassified sequences</taxon>
        <taxon>metagenomes</taxon>
        <taxon>ecological metagenomes</taxon>
    </lineage>
</organism>
<gene>
    <name evidence="1" type="ORF">UFOPK1843_00573</name>
</gene>
<dbReference type="AlphaFoldDB" id="A0A6J6H6V1"/>
<evidence type="ECO:0000313" key="1">
    <source>
        <dbReference type="EMBL" id="CAB4606984.1"/>
    </source>
</evidence>
<dbReference type="EMBL" id="CAEZUR010000036">
    <property type="protein sequence ID" value="CAB4606984.1"/>
    <property type="molecule type" value="Genomic_DNA"/>
</dbReference>
<accession>A0A6J6H6V1</accession>
<sequence length="306" mass="35126">MDFHYMGSGRIITNVKHGTERGSALDDFFIIRVNHWEAAQFLGRVYVDEDSMMRLLEWAKDYTGDYALLISIDGRFGAVVPGNELAKPNTGSKTIELYDDFDAPISRIKTEFRKYIQNNPKLAEQLNLRGFQQAVPARIKFLPGGPLRPGWISGEVHEAIRNIEGATDDALVWILMLGVTENLGLSEEVLERATREVKMRIDKGSEFRSTFFPLNVVTMKEINARARRAKRDLESFLTKFPSERDLNLDESQLNERLRRVEQYAARLSDDRLVELTVFLYNKEDWLGGTFKHFLGEFDKRVARAGD</sequence>
<protein>
    <submittedName>
        <fullName evidence="1">Unannotated protein</fullName>
    </submittedName>
</protein>
<proteinExistence type="predicted"/>